<dbReference type="AlphaFoldDB" id="A0A371GZE8"/>
<feature type="non-terminal residue" evidence="1">
    <location>
        <position position="1"/>
    </location>
</feature>
<organism evidence="1 2">
    <name type="scientific">Mucuna pruriens</name>
    <name type="common">Velvet bean</name>
    <name type="synonym">Dolichos pruriens</name>
    <dbReference type="NCBI Taxonomy" id="157652"/>
    <lineage>
        <taxon>Eukaryota</taxon>
        <taxon>Viridiplantae</taxon>
        <taxon>Streptophyta</taxon>
        <taxon>Embryophyta</taxon>
        <taxon>Tracheophyta</taxon>
        <taxon>Spermatophyta</taxon>
        <taxon>Magnoliopsida</taxon>
        <taxon>eudicotyledons</taxon>
        <taxon>Gunneridae</taxon>
        <taxon>Pentapetalae</taxon>
        <taxon>rosids</taxon>
        <taxon>fabids</taxon>
        <taxon>Fabales</taxon>
        <taxon>Fabaceae</taxon>
        <taxon>Papilionoideae</taxon>
        <taxon>50 kb inversion clade</taxon>
        <taxon>NPAAA clade</taxon>
        <taxon>indigoferoid/millettioid clade</taxon>
        <taxon>Phaseoleae</taxon>
        <taxon>Mucuna</taxon>
    </lineage>
</organism>
<name>A0A371GZE8_MUCPR</name>
<dbReference type="EMBL" id="QJKJ01004022">
    <property type="protein sequence ID" value="RDX95879.1"/>
    <property type="molecule type" value="Genomic_DNA"/>
</dbReference>
<reference evidence="1" key="1">
    <citation type="submission" date="2018-05" db="EMBL/GenBank/DDBJ databases">
        <title>Draft genome of Mucuna pruriens seed.</title>
        <authorList>
            <person name="Nnadi N.E."/>
            <person name="Vos R."/>
            <person name="Hasami M.H."/>
            <person name="Devisetty U.K."/>
            <person name="Aguiy J.C."/>
        </authorList>
    </citation>
    <scope>NUCLEOTIDE SEQUENCE [LARGE SCALE GENOMIC DNA]</scope>
    <source>
        <strain evidence="1">JCA_2017</strain>
    </source>
</reference>
<protein>
    <submittedName>
        <fullName evidence="1">Uncharacterized protein</fullName>
    </submittedName>
</protein>
<gene>
    <name evidence="1" type="ORF">CR513_21540</name>
</gene>
<sequence length="65" mass="7387">MKLATEFEAQVLTAKITSQVNGDYLANDPQLIMYWDKIHINTCPKGVERVSRLALQTNKHSEKQA</sequence>
<keyword evidence="2" id="KW-1185">Reference proteome</keyword>
<evidence type="ECO:0000313" key="2">
    <source>
        <dbReference type="Proteomes" id="UP000257109"/>
    </source>
</evidence>
<comment type="caution">
    <text evidence="1">The sequence shown here is derived from an EMBL/GenBank/DDBJ whole genome shotgun (WGS) entry which is preliminary data.</text>
</comment>
<proteinExistence type="predicted"/>
<dbReference type="Proteomes" id="UP000257109">
    <property type="component" value="Unassembled WGS sequence"/>
</dbReference>
<evidence type="ECO:0000313" key="1">
    <source>
        <dbReference type="EMBL" id="RDX95879.1"/>
    </source>
</evidence>
<accession>A0A371GZE8</accession>